<keyword evidence="1" id="KW-0732">Signal</keyword>
<dbReference type="InterPro" id="IPR011990">
    <property type="entry name" value="TPR-like_helical_dom_sf"/>
</dbReference>
<dbReference type="AlphaFoldDB" id="A0A9X2LAZ4"/>
<dbReference type="Proteomes" id="UP001142610">
    <property type="component" value="Unassembled WGS sequence"/>
</dbReference>
<organism evidence="2 3">
    <name type="scientific">Parvularcula maris</name>
    <dbReference type="NCBI Taxonomy" id="2965077"/>
    <lineage>
        <taxon>Bacteria</taxon>
        <taxon>Pseudomonadati</taxon>
        <taxon>Pseudomonadota</taxon>
        <taxon>Alphaproteobacteria</taxon>
        <taxon>Parvularculales</taxon>
        <taxon>Parvularculaceae</taxon>
        <taxon>Parvularcula</taxon>
    </lineage>
</organism>
<reference evidence="2" key="1">
    <citation type="submission" date="2022-07" db="EMBL/GenBank/DDBJ databases">
        <title>Parvularcula maris sp. nov., an algicidal bacterium isolated from seawater.</title>
        <authorList>
            <person name="Li F."/>
        </authorList>
    </citation>
    <scope>NUCLEOTIDE SEQUENCE</scope>
    <source>
        <strain evidence="2">BGMRC 0090</strain>
    </source>
</reference>
<dbReference type="Gene3D" id="1.25.40.10">
    <property type="entry name" value="Tetratricopeptide repeat domain"/>
    <property type="match status" value="1"/>
</dbReference>
<evidence type="ECO:0000313" key="3">
    <source>
        <dbReference type="Proteomes" id="UP001142610"/>
    </source>
</evidence>
<accession>A0A9X2LAZ4</accession>
<proteinExistence type="predicted"/>
<evidence type="ECO:0008006" key="4">
    <source>
        <dbReference type="Google" id="ProtNLM"/>
    </source>
</evidence>
<comment type="caution">
    <text evidence="2">The sequence shown here is derived from an EMBL/GenBank/DDBJ whole genome shotgun (WGS) entry which is preliminary data.</text>
</comment>
<evidence type="ECO:0000313" key="2">
    <source>
        <dbReference type="EMBL" id="MCQ8186365.1"/>
    </source>
</evidence>
<protein>
    <recommendedName>
        <fullName evidence="4">DUF1570 domain-containing protein</fullName>
    </recommendedName>
</protein>
<dbReference type="SUPFAM" id="SSF48452">
    <property type="entry name" value="TPR-like"/>
    <property type="match status" value="1"/>
</dbReference>
<sequence length="515" mass="57494">MYRCILPILVVLSCAGQAAASWVEVRSPNFHFAGQAKEADAVRLVRELELYRYTVLNVLGADAQPEARPVEVFGIKGARGMSKLTGSGGISGVYTLGSDGPVFIMDTMDGLGSRGGSRATALHEFAHHIMNSYSTRYVPRWYNEGFAEFLSSFEADGDEVTIGIPGSKFGYVLGGREDWIDWKVVLGAVRSYPSSKNKSPNYLSYFYGQSWLGVHYIQFNDKLNVEVPRYLELINSGTEPLTAFEQAFKMSVEEFGEQAERYFASRSYPVAKLQFTDAVSSQSISVRRLSGEETQAAQLRAMTAFVRDNSRHKNWATKQVGSYERKFGETLTTLAVRLALSFAEKDFDRSIEVGERALALFPSDPEALKIAGDAHFHRFTGFEEQLDKTADPSDLRQSRQYFGQQLRLDPTNPTANLHYIETYTKLNEKPDEVAIKAVRFLVHYRRNAGLSSQQLVIAEALSLYGDHESACDSLAFVAPWLPREEPDMNEEQLSAFKKTAQRVEAVSLRSSCSVG</sequence>
<gene>
    <name evidence="2" type="ORF">NOG11_13335</name>
</gene>
<name>A0A9X2LAZ4_9PROT</name>
<dbReference type="RefSeq" id="WP_256620276.1">
    <property type="nucleotide sequence ID" value="NZ_JANIBC010000017.1"/>
</dbReference>
<feature type="chain" id="PRO_5040858869" description="DUF1570 domain-containing protein" evidence="1">
    <location>
        <begin position="21"/>
        <end position="515"/>
    </location>
</feature>
<feature type="signal peptide" evidence="1">
    <location>
        <begin position="1"/>
        <end position="20"/>
    </location>
</feature>
<evidence type="ECO:0000256" key="1">
    <source>
        <dbReference type="SAM" id="SignalP"/>
    </source>
</evidence>
<keyword evidence="3" id="KW-1185">Reference proteome</keyword>
<dbReference type="EMBL" id="JANIBC010000017">
    <property type="protein sequence ID" value="MCQ8186365.1"/>
    <property type="molecule type" value="Genomic_DNA"/>
</dbReference>